<keyword evidence="1" id="KW-0812">Transmembrane</keyword>
<sequence length="168" mass="18123">MATRLSPDEDLVITTRPHARVLIGPVVALLVVSAVVGWGLAAVPEDWRPVGQYAVAGAGALAAVMLVVRPLVRWATTTTTLTTRRIVTRWGLVRRGGHDLPLNRVVDVTHTRGAGDLVFGSGTLVLTTMGGERVALRNLPHIRDMRHAVSELVADESPWDAPGELPWH</sequence>
<dbReference type="Pfam" id="PF03703">
    <property type="entry name" value="bPH_2"/>
    <property type="match status" value="1"/>
</dbReference>
<protein>
    <submittedName>
        <fullName evidence="3">Membrane protein YdbS with pleckstrin-like domain</fullName>
    </submittedName>
</protein>
<evidence type="ECO:0000313" key="4">
    <source>
        <dbReference type="Proteomes" id="UP000749311"/>
    </source>
</evidence>
<keyword evidence="4" id="KW-1185">Reference proteome</keyword>
<feature type="transmembrane region" description="Helical" evidence="1">
    <location>
        <begin position="21"/>
        <end position="41"/>
    </location>
</feature>
<feature type="transmembrane region" description="Helical" evidence="1">
    <location>
        <begin position="53"/>
        <end position="72"/>
    </location>
</feature>
<name>A0ABX0SC51_9ACTN</name>
<evidence type="ECO:0000256" key="1">
    <source>
        <dbReference type="SAM" id="Phobius"/>
    </source>
</evidence>
<evidence type="ECO:0000259" key="2">
    <source>
        <dbReference type="Pfam" id="PF03703"/>
    </source>
</evidence>
<feature type="domain" description="YdbS-like PH" evidence="2">
    <location>
        <begin position="74"/>
        <end position="146"/>
    </location>
</feature>
<comment type="caution">
    <text evidence="3">The sequence shown here is derived from an EMBL/GenBank/DDBJ whole genome shotgun (WGS) entry which is preliminary data.</text>
</comment>
<evidence type="ECO:0000313" key="3">
    <source>
        <dbReference type="EMBL" id="NIH55962.1"/>
    </source>
</evidence>
<dbReference type="Proteomes" id="UP000749311">
    <property type="component" value="Unassembled WGS sequence"/>
</dbReference>
<organism evidence="3 4">
    <name type="scientific">Brooklawnia cerclae</name>
    <dbReference type="NCBI Taxonomy" id="349934"/>
    <lineage>
        <taxon>Bacteria</taxon>
        <taxon>Bacillati</taxon>
        <taxon>Actinomycetota</taxon>
        <taxon>Actinomycetes</taxon>
        <taxon>Propionibacteriales</taxon>
        <taxon>Propionibacteriaceae</taxon>
        <taxon>Brooklawnia</taxon>
    </lineage>
</organism>
<keyword evidence="1" id="KW-0472">Membrane</keyword>
<proteinExistence type="predicted"/>
<reference evidence="3 4" key="1">
    <citation type="submission" date="2020-02" db="EMBL/GenBank/DDBJ databases">
        <title>Sequencing the genomes of 1000 actinobacteria strains.</title>
        <authorList>
            <person name="Klenk H.-P."/>
        </authorList>
    </citation>
    <scope>NUCLEOTIDE SEQUENCE [LARGE SCALE GENOMIC DNA]</scope>
    <source>
        <strain evidence="3 4">DSM 19609</strain>
    </source>
</reference>
<dbReference type="EMBL" id="JAAMOZ010000001">
    <property type="protein sequence ID" value="NIH55962.1"/>
    <property type="molecule type" value="Genomic_DNA"/>
</dbReference>
<dbReference type="RefSeq" id="WP_167164718.1">
    <property type="nucleotide sequence ID" value="NZ_BAAAOO010000002.1"/>
</dbReference>
<accession>A0ABX0SC51</accession>
<keyword evidence="1" id="KW-1133">Transmembrane helix</keyword>
<dbReference type="InterPro" id="IPR005182">
    <property type="entry name" value="YdbS-like_PH"/>
</dbReference>
<gene>
    <name evidence="3" type="ORF">FB473_000607</name>
</gene>